<gene>
    <name evidence="9" type="primary">TTK</name>
</gene>
<dbReference type="Gene3D" id="1.25.40.10">
    <property type="entry name" value="Tetratricopeptide repeat domain"/>
    <property type="match status" value="1"/>
</dbReference>
<keyword evidence="4" id="KW-0418">Kinase</keyword>
<reference evidence="9" key="3">
    <citation type="submission" date="2025-09" db="UniProtKB">
        <authorList>
            <consortium name="Ensembl"/>
        </authorList>
    </citation>
    <scope>IDENTIFICATION</scope>
</reference>
<dbReference type="FunFam" id="3.30.200.20:FF:000131">
    <property type="entry name" value="Dual specificity protein kinase TTK"/>
    <property type="match status" value="1"/>
</dbReference>
<evidence type="ECO:0000256" key="2">
    <source>
        <dbReference type="ARBA" id="ARBA00022679"/>
    </source>
</evidence>
<dbReference type="GO" id="GO:0007094">
    <property type="term" value="P:mitotic spindle assembly checkpoint signaling"/>
    <property type="evidence" value="ECO:0007669"/>
    <property type="project" value="TreeGrafter"/>
</dbReference>
<dbReference type="GO" id="GO:0034501">
    <property type="term" value="P:protein localization to kinetochore"/>
    <property type="evidence" value="ECO:0007669"/>
    <property type="project" value="TreeGrafter"/>
</dbReference>
<dbReference type="Gene3D" id="3.30.200.20">
    <property type="entry name" value="Phosphorylase Kinase, domain 1"/>
    <property type="match status" value="1"/>
</dbReference>
<dbReference type="EMBL" id="AFYH01070502">
    <property type="status" value="NOT_ANNOTATED_CDS"/>
    <property type="molecule type" value="Genomic_DNA"/>
</dbReference>
<keyword evidence="2" id="KW-0808">Transferase</keyword>
<dbReference type="eggNOG" id="KOG0596">
    <property type="taxonomic scope" value="Eukaryota"/>
</dbReference>
<dbReference type="SUPFAM" id="SSF48452">
    <property type="entry name" value="TPR-like"/>
    <property type="match status" value="1"/>
</dbReference>
<dbReference type="Ensembl" id="ENSLACT00000025878.1">
    <property type="protein sequence ID" value="ENSLACP00000022082.1"/>
    <property type="gene ID" value="ENSLACG00000016554.2"/>
</dbReference>
<reference evidence="9" key="2">
    <citation type="submission" date="2025-08" db="UniProtKB">
        <authorList>
            <consortium name="Ensembl"/>
        </authorList>
    </citation>
    <scope>IDENTIFICATION</scope>
</reference>
<dbReference type="EMBL" id="AFYH01070499">
    <property type="status" value="NOT_ANNOTATED_CDS"/>
    <property type="molecule type" value="Genomic_DNA"/>
</dbReference>
<dbReference type="InterPro" id="IPR011009">
    <property type="entry name" value="Kinase-like_dom_sf"/>
</dbReference>
<dbReference type="InterPro" id="IPR011990">
    <property type="entry name" value="TPR-like_helical_dom_sf"/>
</dbReference>
<dbReference type="EMBL" id="AFYH01070494">
    <property type="status" value="NOT_ANNOTATED_CDS"/>
    <property type="molecule type" value="Genomic_DNA"/>
</dbReference>
<dbReference type="FunCoup" id="M3XH76">
    <property type="interactions" value="1855"/>
</dbReference>
<dbReference type="FunFam" id="1.10.510.10:FF:000224">
    <property type="entry name" value="serine/threonine-protein kinase mph1 isoform X1"/>
    <property type="match status" value="1"/>
</dbReference>
<dbReference type="PANTHER" id="PTHR22974:SF21">
    <property type="entry name" value="DUAL SPECIFICITY PROTEIN KINASE TTK"/>
    <property type="match status" value="1"/>
</dbReference>
<dbReference type="EMBL" id="AFYH01070496">
    <property type="status" value="NOT_ANNOTATED_CDS"/>
    <property type="molecule type" value="Genomic_DNA"/>
</dbReference>
<name>M3XH76_LATCH</name>
<dbReference type="GO" id="GO:0098813">
    <property type="term" value="P:nuclear chromosome segregation"/>
    <property type="evidence" value="ECO:0007669"/>
    <property type="project" value="UniProtKB-ARBA"/>
</dbReference>
<evidence type="ECO:0000256" key="1">
    <source>
        <dbReference type="ARBA" id="ARBA00022527"/>
    </source>
</evidence>
<dbReference type="PROSITE" id="PS00108">
    <property type="entry name" value="PROTEIN_KINASE_ST"/>
    <property type="match status" value="1"/>
</dbReference>
<dbReference type="HOGENOM" id="CLU_010380_0_0_1"/>
<dbReference type="GO" id="GO:0033316">
    <property type="term" value="P:meiotic spindle assembly checkpoint signaling"/>
    <property type="evidence" value="ECO:0007669"/>
    <property type="project" value="TreeGrafter"/>
</dbReference>
<dbReference type="EMBL" id="AFYH01070500">
    <property type="status" value="NOT_ANNOTATED_CDS"/>
    <property type="molecule type" value="Genomic_DNA"/>
</dbReference>
<dbReference type="InterPro" id="IPR027084">
    <property type="entry name" value="Mps1_cat"/>
</dbReference>
<dbReference type="Proteomes" id="UP000008672">
    <property type="component" value="Unassembled WGS sequence"/>
</dbReference>
<dbReference type="EMBL" id="AFYH01070497">
    <property type="status" value="NOT_ANNOTATED_CDS"/>
    <property type="molecule type" value="Genomic_DNA"/>
</dbReference>
<dbReference type="EMBL" id="AFYH01070501">
    <property type="status" value="NOT_ANNOTATED_CDS"/>
    <property type="molecule type" value="Genomic_DNA"/>
</dbReference>
<dbReference type="GO" id="GO:0004674">
    <property type="term" value="F:protein serine/threonine kinase activity"/>
    <property type="evidence" value="ECO:0007669"/>
    <property type="project" value="UniProtKB-KW"/>
</dbReference>
<dbReference type="InterPro" id="IPR017441">
    <property type="entry name" value="Protein_kinase_ATP_BS"/>
</dbReference>
<dbReference type="PROSITE" id="PS50011">
    <property type="entry name" value="PROTEIN_KINASE_DOM"/>
    <property type="match status" value="1"/>
</dbReference>
<dbReference type="OMA" id="PISTPKW"/>
<organism evidence="9 10">
    <name type="scientific">Latimeria chalumnae</name>
    <name type="common">Coelacanth</name>
    <dbReference type="NCBI Taxonomy" id="7897"/>
    <lineage>
        <taxon>Eukaryota</taxon>
        <taxon>Metazoa</taxon>
        <taxon>Chordata</taxon>
        <taxon>Craniata</taxon>
        <taxon>Vertebrata</taxon>
        <taxon>Euteleostomi</taxon>
        <taxon>Coelacanthiformes</taxon>
        <taxon>Coelacanthidae</taxon>
        <taxon>Latimeria</taxon>
    </lineage>
</organism>
<dbReference type="OrthoDB" id="20524at2759"/>
<dbReference type="SUPFAM" id="SSF56112">
    <property type="entry name" value="Protein kinase-like (PK-like)"/>
    <property type="match status" value="1"/>
</dbReference>
<protein>
    <submittedName>
        <fullName evidence="9">TTK protein kinase</fullName>
    </submittedName>
</protein>
<dbReference type="GO" id="GO:0005524">
    <property type="term" value="F:ATP binding"/>
    <property type="evidence" value="ECO:0007669"/>
    <property type="project" value="UniProtKB-UniRule"/>
</dbReference>
<dbReference type="Gene3D" id="1.10.510.10">
    <property type="entry name" value="Transferase(Phosphotransferase) domain 1"/>
    <property type="match status" value="1"/>
</dbReference>
<evidence type="ECO:0000256" key="6">
    <source>
        <dbReference type="PROSITE-ProRule" id="PRU10141"/>
    </source>
</evidence>
<dbReference type="PANTHER" id="PTHR22974">
    <property type="entry name" value="MIXED LINEAGE PROTEIN KINASE"/>
    <property type="match status" value="1"/>
</dbReference>
<keyword evidence="1" id="KW-0723">Serine/threonine-protein kinase</keyword>
<evidence type="ECO:0000256" key="7">
    <source>
        <dbReference type="SAM" id="MobiDB-lite"/>
    </source>
</evidence>
<dbReference type="SMART" id="SM00220">
    <property type="entry name" value="S_TKc"/>
    <property type="match status" value="1"/>
</dbReference>
<sequence length="889" mass="99387">MDDEDSEVKQRMASILSKVKSLTTKYHLEDNTTDELNFTKSFADNTDHSNTVKRITQSTNTPEDWLPFLQNVEMKSDPEVDADHLKKLIDLYSQAVAALPVEAHCKNESYARIVVRFAELKAIGDVDEAHDQFQLARVNCKTFSFVHVAAAQLELSQGNLKKCNAILQKAVEICASPIEIVETAMQNVRLGKMQLLSEEKENVQVPAIHGIKDILQSNLFSTLQSRISDGSSGEVYFNRSAASQGVDQSDLTDENVGLRGGRKPLMQLNKPSHKTWQFGRVLMQPLKTPDIKDDYTKADAPCSTRYMKRQTSGYKPVNILMPTLSKPNYSSENEDSSSPSSIKAELLCDPLESQASVEEDYRTASTATLINKTKTSAIKTKAGTQSQLTEQKETKVLLRNKNVMVEARPAQPKAFTSDQAQCKRACVDGTDWKFPERVSDWISPEAKNTTSEQPSLVPVSKQVALAEAVAKEPVPVFVCETPRSKLSNDYMSCFSTPVVKNSFPGTSQISTPYNYPIVCPQLISQTPAASQFPGPSQVPFGSNCFVIKGRIYSVLKQIGSGGSSKVFQVVDQKSRICAVKMVNLIESDQQTIESYQNEITHLSKLQKHSDKIIRLYDYEITNSVICMVMECGSIDLAAWLRKKKTIDPLERKSYWKNMLQAVHTIHEHGIIHSDLKPANFLIVDGMLKLIDFGIANQIQPDVTSIVKDSQVGTVNFMSPETIRDMSYAENGKPRSKISPKSDVWSLGCILYCMTYGRTPFQHITSQISKLHAIIDPSHEIEFPDIPEKDLQDVLKGCLVRNPKERLSISQLLAHQYVQIQSSQMREAQQSKETKMEMKRILAQLIDLNSPNSISRAAKKLYEQCNSDTNLDVSAFAKSSKQKDQHTKGF</sequence>
<keyword evidence="10" id="KW-1185">Reference proteome</keyword>
<dbReference type="CDD" id="cd14131">
    <property type="entry name" value="PKc_Mps1"/>
    <property type="match status" value="1"/>
</dbReference>
<dbReference type="InterPro" id="IPR008271">
    <property type="entry name" value="Ser/Thr_kinase_AS"/>
</dbReference>
<evidence type="ECO:0000313" key="9">
    <source>
        <dbReference type="Ensembl" id="ENSLACP00000022082.1"/>
    </source>
</evidence>
<evidence type="ECO:0000256" key="5">
    <source>
        <dbReference type="ARBA" id="ARBA00022840"/>
    </source>
</evidence>
<dbReference type="GO" id="GO:0004712">
    <property type="term" value="F:protein serine/threonine/tyrosine kinase activity"/>
    <property type="evidence" value="ECO:0007669"/>
    <property type="project" value="TreeGrafter"/>
</dbReference>
<dbReference type="GO" id="GO:0000776">
    <property type="term" value="C:kinetochore"/>
    <property type="evidence" value="ECO:0007669"/>
    <property type="project" value="TreeGrafter"/>
</dbReference>
<dbReference type="KEGG" id="lcm:102357881"/>
<feature type="region of interest" description="Disordered" evidence="7">
    <location>
        <begin position="247"/>
        <end position="266"/>
    </location>
</feature>
<dbReference type="GeneTree" id="ENSGT00950000182984"/>
<feature type="binding site" evidence="6">
    <location>
        <position position="580"/>
    </location>
    <ligand>
        <name>ATP</name>
        <dbReference type="ChEBI" id="CHEBI:30616"/>
    </ligand>
</feature>
<dbReference type="AlphaFoldDB" id="M3XH76"/>
<dbReference type="InParanoid" id="M3XH76"/>
<dbReference type="GO" id="GO:0005634">
    <property type="term" value="C:nucleus"/>
    <property type="evidence" value="ECO:0007669"/>
    <property type="project" value="TreeGrafter"/>
</dbReference>
<dbReference type="STRING" id="7897.ENSLACP00000022082"/>
<dbReference type="EMBL" id="AFYH01070498">
    <property type="status" value="NOT_ANNOTATED_CDS"/>
    <property type="molecule type" value="Genomic_DNA"/>
</dbReference>
<dbReference type="Pfam" id="PF00069">
    <property type="entry name" value="Pkinase"/>
    <property type="match status" value="1"/>
</dbReference>
<dbReference type="PROSITE" id="PS00107">
    <property type="entry name" value="PROTEIN_KINASE_ATP"/>
    <property type="match status" value="1"/>
</dbReference>
<dbReference type="InterPro" id="IPR000719">
    <property type="entry name" value="Prot_kinase_dom"/>
</dbReference>
<reference evidence="10" key="1">
    <citation type="submission" date="2011-08" db="EMBL/GenBank/DDBJ databases">
        <title>The draft genome of Latimeria chalumnae.</title>
        <authorList>
            <person name="Di Palma F."/>
            <person name="Alfoldi J."/>
            <person name="Johnson J."/>
            <person name="Berlin A."/>
            <person name="Gnerre S."/>
            <person name="Jaffe D."/>
            <person name="MacCallum I."/>
            <person name="Young S."/>
            <person name="Walker B.J."/>
            <person name="Lander E."/>
            <person name="Lindblad-Toh K."/>
        </authorList>
    </citation>
    <scope>NUCLEOTIDE SEQUENCE [LARGE SCALE GENOMIC DNA]</scope>
    <source>
        <strain evidence="10">Wild caught</strain>
    </source>
</reference>
<dbReference type="EMBL" id="AFYH01070495">
    <property type="status" value="NOT_ANNOTATED_CDS"/>
    <property type="molecule type" value="Genomic_DNA"/>
</dbReference>
<keyword evidence="3 6" id="KW-0547">Nucleotide-binding</keyword>
<evidence type="ECO:0000313" key="10">
    <source>
        <dbReference type="Proteomes" id="UP000008672"/>
    </source>
</evidence>
<accession>M3XH76</accession>
<dbReference type="FunFam" id="1.25.40.10:FF:000101">
    <property type="entry name" value="Dual specificity protein kinase TTK"/>
    <property type="match status" value="1"/>
</dbReference>
<dbReference type="Bgee" id="ENSLACG00000016554">
    <property type="expression patterns" value="Expressed in pelvic fin and 1 other cell type or tissue"/>
</dbReference>
<evidence type="ECO:0000259" key="8">
    <source>
        <dbReference type="PROSITE" id="PS50011"/>
    </source>
</evidence>
<feature type="domain" description="Protein kinase" evidence="8">
    <location>
        <begin position="552"/>
        <end position="817"/>
    </location>
</feature>
<proteinExistence type="predicted"/>
<keyword evidence="5 6" id="KW-0067">ATP-binding</keyword>
<evidence type="ECO:0000256" key="4">
    <source>
        <dbReference type="ARBA" id="ARBA00022777"/>
    </source>
</evidence>
<dbReference type="EMBL" id="AFYH01070493">
    <property type="status" value="NOT_ANNOTATED_CDS"/>
    <property type="molecule type" value="Genomic_DNA"/>
</dbReference>
<evidence type="ECO:0000256" key="3">
    <source>
        <dbReference type="ARBA" id="ARBA00022741"/>
    </source>
</evidence>